<keyword evidence="2" id="KW-0812">Transmembrane</keyword>
<proteinExistence type="predicted"/>
<dbReference type="AlphaFoldDB" id="A0A370I1A5"/>
<keyword evidence="4" id="KW-1185">Reference proteome</keyword>
<keyword evidence="2" id="KW-1133">Transmembrane helix</keyword>
<evidence type="ECO:0000256" key="2">
    <source>
        <dbReference type="SAM" id="Phobius"/>
    </source>
</evidence>
<protein>
    <recommendedName>
        <fullName evidence="5">DUF4190 domain-containing protein</fullName>
    </recommendedName>
</protein>
<feature type="transmembrane region" description="Helical" evidence="2">
    <location>
        <begin position="121"/>
        <end position="145"/>
    </location>
</feature>
<dbReference type="Proteomes" id="UP000254869">
    <property type="component" value="Unassembled WGS sequence"/>
</dbReference>
<name>A0A370I1A5_9NOCA</name>
<dbReference type="STRING" id="1210086.GCA_001613105_05194"/>
<keyword evidence="2" id="KW-0472">Membrane</keyword>
<accession>A0A370I1A5</accession>
<feature type="compositionally biased region" description="Basic and acidic residues" evidence="1">
    <location>
        <begin position="48"/>
        <end position="58"/>
    </location>
</feature>
<evidence type="ECO:0000256" key="1">
    <source>
        <dbReference type="SAM" id="MobiDB-lite"/>
    </source>
</evidence>
<gene>
    <name evidence="3" type="ORF">DFR76_11140</name>
</gene>
<evidence type="ECO:0000313" key="4">
    <source>
        <dbReference type="Proteomes" id="UP000254869"/>
    </source>
</evidence>
<comment type="caution">
    <text evidence="3">The sequence shown here is derived from an EMBL/GenBank/DDBJ whole genome shotgun (WGS) entry which is preliminary data.</text>
</comment>
<dbReference type="RefSeq" id="WP_068002741.1">
    <property type="nucleotide sequence ID" value="NZ_QQBC01000011.1"/>
</dbReference>
<sequence>MARKRQPEVERWPEESDDERWPVAEPDEDRWEAAQNRRRMAESDDERWDVARTRRQPIEPEEERWETPSRRRTGRLRVEVPPIVNPYAIVALVAALLGLFPVAIVFGFISFSHPRGRAMALFALMIGIAEAVALAGVVVLTGVTLPRPALRSDPAPAATTIVTVASPPPTASAPTFAAPATTTGASVQPTAVTKGEVCTETQAGLIGTTADGTTLLCLRGGSGYRWNGPYSVSTAVYSGGTKCNPATDKTARTADGHALVCERNTWTLWVE</sequence>
<feature type="transmembrane region" description="Helical" evidence="2">
    <location>
        <begin position="87"/>
        <end position="109"/>
    </location>
</feature>
<dbReference type="EMBL" id="QQBC01000011">
    <property type="protein sequence ID" value="RDI63024.1"/>
    <property type="molecule type" value="Genomic_DNA"/>
</dbReference>
<feature type="compositionally biased region" description="Basic and acidic residues" evidence="1">
    <location>
        <begin position="1"/>
        <end position="22"/>
    </location>
</feature>
<feature type="region of interest" description="Disordered" evidence="1">
    <location>
        <begin position="1"/>
        <end position="71"/>
    </location>
</feature>
<evidence type="ECO:0000313" key="3">
    <source>
        <dbReference type="EMBL" id="RDI63024.1"/>
    </source>
</evidence>
<evidence type="ECO:0008006" key="5">
    <source>
        <dbReference type="Google" id="ProtNLM"/>
    </source>
</evidence>
<reference evidence="3 4" key="1">
    <citation type="submission" date="2018-07" db="EMBL/GenBank/DDBJ databases">
        <title>Genomic Encyclopedia of Type Strains, Phase IV (KMG-IV): sequencing the most valuable type-strain genomes for metagenomic binning, comparative biology and taxonomic classification.</title>
        <authorList>
            <person name="Goeker M."/>
        </authorList>
    </citation>
    <scope>NUCLEOTIDE SEQUENCE [LARGE SCALE GENOMIC DNA]</scope>
    <source>
        <strain evidence="3 4">DSM 44290</strain>
    </source>
</reference>
<organism evidence="3 4">
    <name type="scientific">Nocardia pseudobrasiliensis</name>
    <dbReference type="NCBI Taxonomy" id="45979"/>
    <lineage>
        <taxon>Bacteria</taxon>
        <taxon>Bacillati</taxon>
        <taxon>Actinomycetota</taxon>
        <taxon>Actinomycetes</taxon>
        <taxon>Mycobacteriales</taxon>
        <taxon>Nocardiaceae</taxon>
        <taxon>Nocardia</taxon>
    </lineage>
</organism>